<dbReference type="GO" id="GO:0008270">
    <property type="term" value="F:zinc ion binding"/>
    <property type="evidence" value="ECO:0007669"/>
    <property type="project" value="UniProtKB-KW"/>
</dbReference>
<feature type="domain" description="C2H2-type" evidence="12">
    <location>
        <begin position="438"/>
        <end position="465"/>
    </location>
</feature>
<dbReference type="GeneID" id="106175362"/>
<dbReference type="FunFam" id="3.30.160.60:FF:000064">
    <property type="entry name" value="Early growth response protein 3"/>
    <property type="match status" value="1"/>
</dbReference>
<accession>A0A1S3JRN7</accession>
<dbReference type="InterPro" id="IPR036236">
    <property type="entry name" value="Znf_C2H2_sf"/>
</dbReference>
<dbReference type="GO" id="GO:0006357">
    <property type="term" value="P:regulation of transcription by RNA polymerase II"/>
    <property type="evidence" value="ECO:0007669"/>
    <property type="project" value="TreeGrafter"/>
</dbReference>
<evidence type="ECO:0000256" key="1">
    <source>
        <dbReference type="ARBA" id="ARBA00004123"/>
    </source>
</evidence>
<dbReference type="InterPro" id="IPR013087">
    <property type="entry name" value="Znf_C2H2_type"/>
</dbReference>
<dbReference type="Pfam" id="PF13894">
    <property type="entry name" value="zf-C2H2_4"/>
    <property type="match status" value="2"/>
</dbReference>
<feature type="region of interest" description="Disordered" evidence="11">
    <location>
        <begin position="63"/>
        <end position="98"/>
    </location>
</feature>
<dbReference type="PROSITE" id="PS00028">
    <property type="entry name" value="ZINC_FINGER_C2H2_1"/>
    <property type="match status" value="7"/>
</dbReference>
<dbReference type="Gene3D" id="3.30.160.60">
    <property type="entry name" value="Classic Zinc Finger"/>
    <property type="match status" value="5"/>
</dbReference>
<evidence type="ECO:0000256" key="9">
    <source>
        <dbReference type="ARBA" id="ARBA00023242"/>
    </source>
</evidence>
<evidence type="ECO:0000256" key="10">
    <source>
        <dbReference type="PROSITE-ProRule" id="PRU00042"/>
    </source>
</evidence>
<dbReference type="PANTHER" id="PTHR24390:SF159">
    <property type="entry name" value="GROWTH FACTOR INDEPENDENT 1 TRANSCRIPTIONAL REPRESSOR"/>
    <property type="match status" value="1"/>
</dbReference>
<evidence type="ECO:0000313" key="14">
    <source>
        <dbReference type="RefSeq" id="XP_013412756.1"/>
    </source>
</evidence>
<dbReference type="GO" id="GO:0003700">
    <property type="term" value="F:DNA-binding transcription factor activity"/>
    <property type="evidence" value="ECO:0007669"/>
    <property type="project" value="TreeGrafter"/>
</dbReference>
<dbReference type="RefSeq" id="XP_013412756.1">
    <property type="nucleotide sequence ID" value="XM_013557302.1"/>
</dbReference>
<reference evidence="14" key="1">
    <citation type="submission" date="2025-08" db="UniProtKB">
        <authorList>
            <consortium name="RefSeq"/>
        </authorList>
    </citation>
    <scope>IDENTIFICATION</scope>
    <source>
        <tissue evidence="14">Gonads</tissue>
    </source>
</reference>
<evidence type="ECO:0000256" key="2">
    <source>
        <dbReference type="ARBA" id="ARBA00022723"/>
    </source>
</evidence>
<dbReference type="Proteomes" id="UP000085678">
    <property type="component" value="Unplaced"/>
</dbReference>
<feature type="region of interest" description="Disordered" evidence="11">
    <location>
        <begin position="230"/>
        <end position="257"/>
    </location>
</feature>
<keyword evidence="3" id="KW-0677">Repeat</keyword>
<feature type="domain" description="C2H2-type" evidence="12">
    <location>
        <begin position="467"/>
        <end position="491"/>
    </location>
</feature>
<dbReference type="SMART" id="SM00355">
    <property type="entry name" value="ZnF_C2H2"/>
    <property type="match status" value="8"/>
</dbReference>
<name>A0A1S3JRN7_LINAN</name>
<feature type="compositionally biased region" description="Basic and acidic residues" evidence="11">
    <location>
        <begin position="185"/>
        <end position="200"/>
    </location>
</feature>
<feature type="domain" description="C2H2-type" evidence="12">
    <location>
        <begin position="382"/>
        <end position="409"/>
    </location>
</feature>
<feature type="compositionally biased region" description="Acidic residues" evidence="11">
    <location>
        <begin position="69"/>
        <end position="84"/>
    </location>
</feature>
<dbReference type="KEGG" id="lak:106175362"/>
<dbReference type="STRING" id="7574.A0A1S3JRN7"/>
<feature type="compositionally biased region" description="Basic and acidic residues" evidence="11">
    <location>
        <begin position="163"/>
        <end position="172"/>
    </location>
</feature>
<gene>
    <name evidence="14" type="primary">LOC106175362</name>
</gene>
<evidence type="ECO:0000256" key="5">
    <source>
        <dbReference type="ARBA" id="ARBA00022833"/>
    </source>
</evidence>
<evidence type="ECO:0000256" key="3">
    <source>
        <dbReference type="ARBA" id="ARBA00022737"/>
    </source>
</evidence>
<feature type="compositionally biased region" description="Polar residues" evidence="11">
    <location>
        <begin position="149"/>
        <end position="162"/>
    </location>
</feature>
<feature type="compositionally biased region" description="Basic and acidic residues" evidence="11">
    <location>
        <begin position="474"/>
        <end position="491"/>
    </location>
</feature>
<feature type="compositionally biased region" description="Basic and acidic residues" evidence="11">
    <location>
        <begin position="239"/>
        <end position="255"/>
    </location>
</feature>
<evidence type="ECO:0000256" key="7">
    <source>
        <dbReference type="ARBA" id="ARBA00023125"/>
    </source>
</evidence>
<evidence type="ECO:0000256" key="4">
    <source>
        <dbReference type="ARBA" id="ARBA00022771"/>
    </source>
</evidence>
<feature type="domain" description="C2H2-type" evidence="12">
    <location>
        <begin position="352"/>
        <end position="381"/>
    </location>
</feature>
<keyword evidence="13" id="KW-1185">Reference proteome</keyword>
<organism evidence="13 14">
    <name type="scientific">Lingula anatina</name>
    <name type="common">Brachiopod</name>
    <name type="synonym">Lingula unguis</name>
    <dbReference type="NCBI Taxonomy" id="7574"/>
    <lineage>
        <taxon>Eukaryota</taxon>
        <taxon>Metazoa</taxon>
        <taxon>Spiralia</taxon>
        <taxon>Lophotrochozoa</taxon>
        <taxon>Brachiopoda</taxon>
        <taxon>Linguliformea</taxon>
        <taxon>Lingulata</taxon>
        <taxon>Lingulida</taxon>
        <taxon>Linguloidea</taxon>
        <taxon>Lingulidae</taxon>
        <taxon>Lingula</taxon>
    </lineage>
</organism>
<dbReference type="GO" id="GO:0005634">
    <property type="term" value="C:nucleus"/>
    <property type="evidence" value="ECO:0007669"/>
    <property type="project" value="UniProtKB-SubCell"/>
</dbReference>
<evidence type="ECO:0000256" key="11">
    <source>
        <dbReference type="SAM" id="MobiDB-lite"/>
    </source>
</evidence>
<feature type="compositionally biased region" description="Basic and acidic residues" evidence="11">
    <location>
        <begin position="136"/>
        <end position="148"/>
    </location>
</feature>
<keyword evidence="9" id="KW-0539">Nucleus</keyword>
<keyword evidence="6" id="KW-0805">Transcription regulation</keyword>
<dbReference type="Pfam" id="PF12874">
    <property type="entry name" value="zf-met"/>
    <property type="match status" value="1"/>
</dbReference>
<dbReference type="AlphaFoldDB" id="A0A1S3JRN7"/>
<evidence type="ECO:0000259" key="12">
    <source>
        <dbReference type="PROSITE" id="PS50157"/>
    </source>
</evidence>
<feature type="region of interest" description="Disordered" evidence="11">
    <location>
        <begin position="136"/>
        <end position="200"/>
    </location>
</feature>
<feature type="compositionally biased region" description="Basic residues" evidence="11">
    <location>
        <begin position="458"/>
        <end position="469"/>
    </location>
</feature>
<keyword evidence="2" id="KW-0479">Metal-binding</keyword>
<keyword evidence="7" id="KW-0238">DNA-binding</keyword>
<dbReference type="OrthoDB" id="3437960at2759"/>
<feature type="domain" description="C2H2-type" evidence="12">
    <location>
        <begin position="295"/>
        <end position="322"/>
    </location>
</feature>
<sequence length="491" mass="56376">MATGQASQLIIPIPPNWINIGKELERWNSLKFELQQDSNEKLAKLLMDVYNNYKPLTTLCKKMEGTSSDSDEGDVDDDDDDDLEISTKGPHEADHDLSSSLNTLDTRWQHKAYYLKPITLNSVGTSKQLVSLSKRKQIESNKEADKQRISSAGGRSQLNKNLRNADRSDVRGQLRSALQGVVAKDAPDHTDNRETDISLDHDYLNNLPNQGEMGKPNMGEVSEVDVIKNEPCMTDSDSNDSKVGSESEGESDVKSEQSIVKNEEATIYICEICCANFTSEDVFSKHQLTHLKDMSSCRYCDETFPYKRIRDAHERTHSAYTPNMCQYCGRMYRQRAECVKHEVLVHSAEKPYYCKCCNKGFLSESGARYHKKMLQNKVKKPHLCQFCSRRFSVKAELEMHERRHTGEKPYTCRICGKTFSRKDSVLFHVRSHTGERPHQCRFCEKAFKRHVSRLKHEKAMHKKKPKHQCPHCPEGFKSKKDLRNHEVLSHN</sequence>
<dbReference type="InParanoid" id="A0A1S3JRN7"/>
<evidence type="ECO:0000256" key="6">
    <source>
        <dbReference type="ARBA" id="ARBA00023015"/>
    </source>
</evidence>
<keyword evidence="5" id="KW-0862">Zinc</keyword>
<dbReference type="PANTHER" id="PTHR24390">
    <property type="entry name" value="ZINC FINGER PROTEIN"/>
    <property type="match status" value="1"/>
</dbReference>
<feature type="domain" description="C2H2-type" evidence="12">
    <location>
        <begin position="323"/>
        <end position="351"/>
    </location>
</feature>
<protein>
    <submittedName>
        <fullName evidence="14">Zinc finger protein 84-like</fullName>
    </submittedName>
</protein>
<keyword evidence="8" id="KW-0804">Transcription</keyword>
<proteinExistence type="predicted"/>
<dbReference type="SUPFAM" id="SSF57667">
    <property type="entry name" value="beta-beta-alpha zinc fingers"/>
    <property type="match status" value="5"/>
</dbReference>
<feature type="domain" description="C2H2-type" evidence="12">
    <location>
        <begin position="268"/>
        <end position="295"/>
    </location>
</feature>
<comment type="subcellular location">
    <subcellularLocation>
        <location evidence="1">Nucleus</location>
    </subcellularLocation>
</comment>
<dbReference type="GO" id="GO:0000978">
    <property type="term" value="F:RNA polymerase II cis-regulatory region sequence-specific DNA binding"/>
    <property type="evidence" value="ECO:0007669"/>
    <property type="project" value="TreeGrafter"/>
</dbReference>
<evidence type="ECO:0000313" key="13">
    <source>
        <dbReference type="Proteomes" id="UP000085678"/>
    </source>
</evidence>
<feature type="region of interest" description="Disordered" evidence="11">
    <location>
        <begin position="458"/>
        <end position="491"/>
    </location>
</feature>
<keyword evidence="4 10" id="KW-0863">Zinc-finger</keyword>
<feature type="domain" description="C2H2-type" evidence="12">
    <location>
        <begin position="410"/>
        <end position="437"/>
    </location>
</feature>
<dbReference type="PROSITE" id="PS50157">
    <property type="entry name" value="ZINC_FINGER_C2H2_2"/>
    <property type="match status" value="8"/>
</dbReference>
<evidence type="ECO:0000256" key="8">
    <source>
        <dbReference type="ARBA" id="ARBA00023163"/>
    </source>
</evidence>